<evidence type="ECO:0000313" key="9">
    <source>
        <dbReference type="Proteomes" id="UP000220922"/>
    </source>
</evidence>
<dbReference type="EMBL" id="LYXE01000182">
    <property type="protein sequence ID" value="PDV96734.1"/>
    <property type="molecule type" value="Genomic_DNA"/>
</dbReference>
<evidence type="ECO:0000256" key="2">
    <source>
        <dbReference type="ARBA" id="ARBA00022714"/>
    </source>
</evidence>
<comment type="similarity">
    <text evidence="1">Belongs to the adrenodoxin/putidaredoxin family.</text>
</comment>
<comment type="cofactor">
    <cofactor evidence="6">
        <name>[2Fe-2S] cluster</name>
        <dbReference type="ChEBI" id="CHEBI:190135"/>
    </cofactor>
</comment>
<name>A0A2H3KG95_9CHLR</name>
<dbReference type="Proteomes" id="UP000220922">
    <property type="component" value="Unassembled WGS sequence"/>
</dbReference>
<keyword evidence="9" id="KW-1185">Reference proteome</keyword>
<evidence type="ECO:0000256" key="5">
    <source>
        <dbReference type="ARBA" id="ARBA00023014"/>
    </source>
</evidence>
<dbReference type="AlphaFoldDB" id="A0A2H3KG95"/>
<dbReference type="SUPFAM" id="SSF54292">
    <property type="entry name" value="2Fe-2S ferredoxin-like"/>
    <property type="match status" value="1"/>
</dbReference>
<keyword evidence="4" id="KW-0408">Iron</keyword>
<dbReference type="InterPro" id="IPR012675">
    <property type="entry name" value="Beta-grasp_dom_sf"/>
</dbReference>
<dbReference type="Pfam" id="PF00111">
    <property type="entry name" value="Fer2"/>
    <property type="match status" value="1"/>
</dbReference>
<dbReference type="PROSITE" id="PS51085">
    <property type="entry name" value="2FE2S_FER_2"/>
    <property type="match status" value="1"/>
</dbReference>
<comment type="caution">
    <text evidence="8">The sequence shown here is derived from an EMBL/GenBank/DDBJ whole genome shotgun (WGS) entry which is preliminary data.</text>
</comment>
<dbReference type="InterPro" id="IPR001055">
    <property type="entry name" value="Adrenodoxin-like"/>
</dbReference>
<evidence type="ECO:0000313" key="8">
    <source>
        <dbReference type="EMBL" id="PDV96734.1"/>
    </source>
</evidence>
<dbReference type="RefSeq" id="WP_097655119.1">
    <property type="nucleotide sequence ID" value="NZ_LYXE01000182.1"/>
</dbReference>
<evidence type="ECO:0000256" key="3">
    <source>
        <dbReference type="ARBA" id="ARBA00022723"/>
    </source>
</evidence>
<dbReference type="GO" id="GO:0051537">
    <property type="term" value="F:2 iron, 2 sulfur cluster binding"/>
    <property type="evidence" value="ECO:0007669"/>
    <property type="project" value="UniProtKB-KW"/>
</dbReference>
<dbReference type="GO" id="GO:0140647">
    <property type="term" value="P:P450-containing electron transport chain"/>
    <property type="evidence" value="ECO:0007669"/>
    <property type="project" value="InterPro"/>
</dbReference>
<evidence type="ECO:0000256" key="1">
    <source>
        <dbReference type="ARBA" id="ARBA00010914"/>
    </source>
</evidence>
<protein>
    <recommendedName>
        <fullName evidence="7">2Fe-2S ferredoxin-type domain-containing protein</fullName>
    </recommendedName>
</protein>
<dbReference type="PANTHER" id="PTHR23426:SF65">
    <property type="entry name" value="FERREDOXIN-2, MITOCHONDRIAL"/>
    <property type="match status" value="1"/>
</dbReference>
<dbReference type="InterPro" id="IPR036010">
    <property type="entry name" value="2Fe-2S_ferredoxin-like_sf"/>
</dbReference>
<evidence type="ECO:0000259" key="7">
    <source>
        <dbReference type="PROSITE" id="PS51085"/>
    </source>
</evidence>
<dbReference type="OrthoDB" id="9807864at2"/>
<dbReference type="InterPro" id="IPR001041">
    <property type="entry name" value="2Fe-2S_ferredoxin-type"/>
</dbReference>
<dbReference type="PANTHER" id="PTHR23426">
    <property type="entry name" value="FERREDOXIN/ADRENODOXIN"/>
    <property type="match status" value="1"/>
</dbReference>
<accession>A0A2H3KG95</accession>
<keyword evidence="5" id="KW-0411">Iron-sulfur</keyword>
<proteinExistence type="inferred from homology"/>
<sequence length="188" mass="20633">MTTVIINDVPMEAKVGERVLNVARRNAAHIGFVCDNNGLCQTCRCQVLAGADQLSPPSEIERAWLSPAQLDDGTRLACQTVIRGTGEIRVESFAETLRRMALAVISPPQGTDPVSNLLGLGSRLVSRVSEQVVALPTGLPAVIERNGLRRSLLFIRDGGRYLDDLQRTAERMRTGAERLERRRLTADE</sequence>
<keyword evidence="2" id="KW-0001">2Fe-2S</keyword>
<organism evidence="8 9">
    <name type="scientific">Candidatus Chloroploca asiatica</name>
    <dbReference type="NCBI Taxonomy" id="1506545"/>
    <lineage>
        <taxon>Bacteria</taxon>
        <taxon>Bacillati</taxon>
        <taxon>Chloroflexota</taxon>
        <taxon>Chloroflexia</taxon>
        <taxon>Chloroflexales</taxon>
        <taxon>Chloroflexineae</taxon>
        <taxon>Oscillochloridaceae</taxon>
        <taxon>Candidatus Chloroploca</taxon>
    </lineage>
</organism>
<evidence type="ECO:0000256" key="6">
    <source>
        <dbReference type="ARBA" id="ARBA00034078"/>
    </source>
</evidence>
<feature type="domain" description="2Fe-2S ferredoxin-type" evidence="7">
    <location>
        <begin position="1"/>
        <end position="96"/>
    </location>
</feature>
<keyword evidence="3" id="KW-0479">Metal-binding</keyword>
<dbReference type="CDD" id="cd00207">
    <property type="entry name" value="fer2"/>
    <property type="match status" value="1"/>
</dbReference>
<dbReference type="Gene3D" id="3.10.20.30">
    <property type="match status" value="1"/>
</dbReference>
<dbReference type="GO" id="GO:0046872">
    <property type="term" value="F:metal ion binding"/>
    <property type="evidence" value="ECO:0007669"/>
    <property type="project" value="UniProtKB-KW"/>
</dbReference>
<gene>
    <name evidence="8" type="ORF">A9Q02_05775</name>
</gene>
<reference evidence="8 9" key="1">
    <citation type="submission" date="2016-05" db="EMBL/GenBank/DDBJ databases">
        <authorList>
            <person name="Lavstsen T."/>
            <person name="Jespersen J.S."/>
        </authorList>
    </citation>
    <scope>NUCLEOTIDE SEQUENCE [LARGE SCALE GENOMIC DNA]</scope>
    <source>
        <strain evidence="8 9">B7-9</strain>
    </source>
</reference>
<evidence type="ECO:0000256" key="4">
    <source>
        <dbReference type="ARBA" id="ARBA00023004"/>
    </source>
</evidence>
<dbReference type="GO" id="GO:0009055">
    <property type="term" value="F:electron transfer activity"/>
    <property type="evidence" value="ECO:0007669"/>
    <property type="project" value="TreeGrafter"/>
</dbReference>